<dbReference type="EMBL" id="BTRK01000002">
    <property type="protein sequence ID" value="GMR34409.1"/>
    <property type="molecule type" value="Genomic_DNA"/>
</dbReference>
<dbReference type="AlphaFoldDB" id="A0AAN4Z786"/>
<reference evidence="2" key="1">
    <citation type="submission" date="2022-10" db="EMBL/GenBank/DDBJ databases">
        <title>Genome assembly of Pristionchus species.</title>
        <authorList>
            <person name="Yoshida K."/>
            <person name="Sommer R.J."/>
        </authorList>
    </citation>
    <scope>NUCLEOTIDE SEQUENCE [LARGE SCALE GENOMIC DNA]</scope>
    <source>
        <strain evidence="2">RS5460</strain>
    </source>
</reference>
<sequence length="169" mass="17731">IGPSCSFIVDLLRYLEDIIAMKSAKTIWPEPELSAAAIMSSTSSSVSVSPIVVRIARRSAASMKPLPSLSNTPKAARSSSWTLLLSLVVCTTARKPSKSIMPLAEVSTILTRSSISASVGLKPSWRITLPMSALLMRPSPSVSKVVKATLNSATSAVGETKGMATARDG</sequence>
<evidence type="ECO:0000313" key="2">
    <source>
        <dbReference type="Proteomes" id="UP001328107"/>
    </source>
</evidence>
<accession>A0AAN4Z786</accession>
<feature type="non-terminal residue" evidence="1">
    <location>
        <position position="1"/>
    </location>
</feature>
<gene>
    <name evidence="1" type="ORF">PMAYCL1PPCAC_04604</name>
</gene>
<keyword evidence="2" id="KW-1185">Reference proteome</keyword>
<comment type="caution">
    <text evidence="1">The sequence shown here is derived from an EMBL/GenBank/DDBJ whole genome shotgun (WGS) entry which is preliminary data.</text>
</comment>
<evidence type="ECO:0000313" key="1">
    <source>
        <dbReference type="EMBL" id="GMR34409.1"/>
    </source>
</evidence>
<proteinExistence type="predicted"/>
<feature type="non-terminal residue" evidence="1">
    <location>
        <position position="169"/>
    </location>
</feature>
<name>A0AAN4Z786_9BILA</name>
<dbReference type="Proteomes" id="UP001328107">
    <property type="component" value="Unassembled WGS sequence"/>
</dbReference>
<organism evidence="1 2">
    <name type="scientific">Pristionchus mayeri</name>
    <dbReference type="NCBI Taxonomy" id="1317129"/>
    <lineage>
        <taxon>Eukaryota</taxon>
        <taxon>Metazoa</taxon>
        <taxon>Ecdysozoa</taxon>
        <taxon>Nematoda</taxon>
        <taxon>Chromadorea</taxon>
        <taxon>Rhabditida</taxon>
        <taxon>Rhabditina</taxon>
        <taxon>Diplogasteromorpha</taxon>
        <taxon>Diplogasteroidea</taxon>
        <taxon>Neodiplogasteridae</taxon>
        <taxon>Pristionchus</taxon>
    </lineage>
</organism>
<protein>
    <submittedName>
        <fullName evidence="1">Uncharacterized protein</fullName>
    </submittedName>
</protein>